<dbReference type="EMBL" id="KN828631">
    <property type="protein sequence ID" value="KIK74700.1"/>
    <property type="molecule type" value="Genomic_DNA"/>
</dbReference>
<reference evidence="1 2" key="1">
    <citation type="submission" date="2014-04" db="EMBL/GenBank/DDBJ databases">
        <authorList>
            <consortium name="DOE Joint Genome Institute"/>
            <person name="Kuo A."/>
            <person name="Kohler A."/>
            <person name="Jargeat P."/>
            <person name="Nagy L.G."/>
            <person name="Floudas D."/>
            <person name="Copeland A."/>
            <person name="Barry K.W."/>
            <person name="Cichocki N."/>
            <person name="Veneault-Fourrey C."/>
            <person name="LaButti K."/>
            <person name="Lindquist E.A."/>
            <person name="Lipzen A."/>
            <person name="Lundell T."/>
            <person name="Morin E."/>
            <person name="Murat C."/>
            <person name="Sun H."/>
            <person name="Tunlid A."/>
            <person name="Henrissat B."/>
            <person name="Grigoriev I.V."/>
            <person name="Hibbett D.S."/>
            <person name="Martin F."/>
            <person name="Nordberg H.P."/>
            <person name="Cantor M.N."/>
            <person name="Hua S.X."/>
        </authorList>
    </citation>
    <scope>NUCLEOTIDE SEQUENCE [LARGE SCALE GENOMIC DNA]</scope>
    <source>
        <strain evidence="1 2">Ve08.2h10</strain>
    </source>
</reference>
<dbReference type="STRING" id="930991.A0A0D0DBR8"/>
<keyword evidence="2" id="KW-1185">Reference proteome</keyword>
<organism evidence="1 2">
    <name type="scientific">Paxillus rubicundulus Ve08.2h10</name>
    <dbReference type="NCBI Taxonomy" id="930991"/>
    <lineage>
        <taxon>Eukaryota</taxon>
        <taxon>Fungi</taxon>
        <taxon>Dikarya</taxon>
        <taxon>Basidiomycota</taxon>
        <taxon>Agaricomycotina</taxon>
        <taxon>Agaricomycetes</taxon>
        <taxon>Agaricomycetidae</taxon>
        <taxon>Boletales</taxon>
        <taxon>Paxilineae</taxon>
        <taxon>Paxillaceae</taxon>
        <taxon>Paxillus</taxon>
    </lineage>
</organism>
<protein>
    <submittedName>
        <fullName evidence="1">Unplaced genomic scaffold scaffold_3809, whole genome shotgun sequence</fullName>
    </submittedName>
</protein>
<evidence type="ECO:0000313" key="2">
    <source>
        <dbReference type="Proteomes" id="UP000054538"/>
    </source>
</evidence>
<accession>A0A0D0DBR8</accession>
<reference evidence="2" key="2">
    <citation type="submission" date="2015-01" db="EMBL/GenBank/DDBJ databases">
        <title>Evolutionary Origins and Diversification of the Mycorrhizal Mutualists.</title>
        <authorList>
            <consortium name="DOE Joint Genome Institute"/>
            <consortium name="Mycorrhizal Genomics Consortium"/>
            <person name="Kohler A."/>
            <person name="Kuo A."/>
            <person name="Nagy L.G."/>
            <person name="Floudas D."/>
            <person name="Copeland A."/>
            <person name="Barry K.W."/>
            <person name="Cichocki N."/>
            <person name="Veneault-Fourrey C."/>
            <person name="LaButti K."/>
            <person name="Lindquist E.A."/>
            <person name="Lipzen A."/>
            <person name="Lundell T."/>
            <person name="Morin E."/>
            <person name="Murat C."/>
            <person name="Riley R."/>
            <person name="Ohm R."/>
            <person name="Sun H."/>
            <person name="Tunlid A."/>
            <person name="Henrissat B."/>
            <person name="Grigoriev I.V."/>
            <person name="Hibbett D.S."/>
            <person name="Martin F."/>
        </authorList>
    </citation>
    <scope>NUCLEOTIDE SEQUENCE [LARGE SCALE GENOMIC DNA]</scope>
    <source>
        <strain evidence="2">Ve08.2h10</strain>
    </source>
</reference>
<proteinExistence type="predicted"/>
<name>A0A0D0DBR8_9AGAM</name>
<evidence type="ECO:0000313" key="1">
    <source>
        <dbReference type="EMBL" id="KIK74700.1"/>
    </source>
</evidence>
<dbReference type="AlphaFoldDB" id="A0A0D0DBR8"/>
<dbReference type="Proteomes" id="UP000054538">
    <property type="component" value="Unassembled WGS sequence"/>
</dbReference>
<dbReference type="InParanoid" id="A0A0D0DBR8"/>
<gene>
    <name evidence="1" type="ORF">PAXRUDRAFT_789124</name>
</gene>
<dbReference type="HOGENOM" id="CLU_1732075_0_0_1"/>
<sequence length="151" mass="16475">MATAPQAVQPTSVTLAPTQPNVKAIRISQSDLEKIAVLYRGTNNWATWSDAMQNLLLLNHGGAYILGTLPHPNDTGSAANWDLNNLCIIGALCTRSTPESPCSALDCRIRPAEVDKNPYHMGQPIVGRPMACSRRVWMGRGVRKSHMIWVG</sequence>